<evidence type="ECO:0000256" key="4">
    <source>
        <dbReference type="ARBA" id="ARBA00023157"/>
    </source>
</evidence>
<dbReference type="SUPFAM" id="SSF52833">
    <property type="entry name" value="Thioredoxin-like"/>
    <property type="match status" value="1"/>
</dbReference>
<dbReference type="GO" id="GO:0005829">
    <property type="term" value="C:cytosol"/>
    <property type="evidence" value="ECO:0007669"/>
    <property type="project" value="TreeGrafter"/>
</dbReference>
<sequence>MHFNLRWLLTQLILKSILKLAMATTNITDVNFEEQVIKNKLPVLVDFWATWCGPCLMAAPILEELSEAYKDKVLIMKLDVDANPATSSKYGVMSIPTTVLFKDGKEIGRHTGFAGKQGFEELMMKGGD</sequence>
<comment type="similarity">
    <text evidence="1">Belongs to the thioredoxin family.</text>
</comment>
<keyword evidence="7" id="KW-0732">Signal</keyword>
<dbReference type="PANTHER" id="PTHR45663">
    <property type="entry name" value="GEO12009P1"/>
    <property type="match status" value="1"/>
</dbReference>
<dbReference type="InterPro" id="IPR036249">
    <property type="entry name" value="Thioredoxin-like_sf"/>
</dbReference>
<keyword evidence="5" id="KW-0676">Redox-active center</keyword>
<reference evidence="9 10" key="1">
    <citation type="journal article" date="2015" name="Nature">
        <title>rRNA introns, odd ribosomes, and small enigmatic genomes across a large radiation of phyla.</title>
        <authorList>
            <person name="Brown C.T."/>
            <person name="Hug L.A."/>
            <person name="Thomas B.C."/>
            <person name="Sharon I."/>
            <person name="Castelle C.J."/>
            <person name="Singh A."/>
            <person name="Wilkins M.J."/>
            <person name="Williams K.H."/>
            <person name="Banfield J.F."/>
        </authorList>
    </citation>
    <scope>NUCLEOTIDE SEQUENCE [LARGE SCALE GENOMIC DNA]</scope>
</reference>
<protein>
    <recommendedName>
        <fullName evidence="6">Thioredoxin</fullName>
    </recommendedName>
</protein>
<feature type="signal peptide" evidence="7">
    <location>
        <begin position="1"/>
        <end position="23"/>
    </location>
</feature>
<keyword evidence="3" id="KW-0249">Electron transport</keyword>
<dbReference type="CDD" id="cd02947">
    <property type="entry name" value="TRX_family"/>
    <property type="match status" value="1"/>
</dbReference>
<dbReference type="NCBIfam" id="TIGR01068">
    <property type="entry name" value="thioredoxin"/>
    <property type="match status" value="1"/>
</dbReference>
<keyword evidence="4" id="KW-1015">Disulfide bond</keyword>
<dbReference type="AlphaFoldDB" id="A0A0G0LNT8"/>
<dbReference type="PANTHER" id="PTHR45663:SF11">
    <property type="entry name" value="GEO12009P1"/>
    <property type="match status" value="1"/>
</dbReference>
<dbReference type="GO" id="GO:0015035">
    <property type="term" value="F:protein-disulfide reductase activity"/>
    <property type="evidence" value="ECO:0007669"/>
    <property type="project" value="UniProtKB-UniRule"/>
</dbReference>
<dbReference type="STRING" id="1618572.UT17_C0001G0111"/>
<evidence type="ECO:0000256" key="2">
    <source>
        <dbReference type="ARBA" id="ARBA00022448"/>
    </source>
</evidence>
<evidence type="ECO:0000256" key="5">
    <source>
        <dbReference type="ARBA" id="ARBA00023284"/>
    </source>
</evidence>
<evidence type="ECO:0000259" key="8">
    <source>
        <dbReference type="PROSITE" id="PS51352"/>
    </source>
</evidence>
<evidence type="ECO:0000256" key="3">
    <source>
        <dbReference type="ARBA" id="ARBA00022982"/>
    </source>
</evidence>
<evidence type="ECO:0000313" key="9">
    <source>
        <dbReference type="EMBL" id="KKQ92732.1"/>
    </source>
</evidence>
<accession>A0A0G0LNT8</accession>
<dbReference type="Proteomes" id="UP000034774">
    <property type="component" value="Unassembled WGS sequence"/>
</dbReference>
<feature type="chain" id="PRO_5002533361" description="Thioredoxin" evidence="7">
    <location>
        <begin position="24"/>
        <end position="128"/>
    </location>
</feature>
<dbReference type="InterPro" id="IPR005746">
    <property type="entry name" value="Thioredoxin"/>
</dbReference>
<proteinExistence type="inferred from homology"/>
<feature type="domain" description="Thioredoxin" evidence="8">
    <location>
        <begin position="15"/>
        <end position="128"/>
    </location>
</feature>
<dbReference type="Pfam" id="PF00085">
    <property type="entry name" value="Thioredoxin"/>
    <property type="match status" value="1"/>
</dbReference>
<dbReference type="Gene3D" id="3.40.30.10">
    <property type="entry name" value="Glutaredoxin"/>
    <property type="match status" value="1"/>
</dbReference>
<dbReference type="PRINTS" id="PR00421">
    <property type="entry name" value="THIOREDOXIN"/>
</dbReference>
<gene>
    <name evidence="9" type="ORF">UT17_C0001G0111</name>
</gene>
<dbReference type="FunFam" id="3.40.30.10:FF:000001">
    <property type="entry name" value="Thioredoxin"/>
    <property type="match status" value="1"/>
</dbReference>
<dbReference type="InterPro" id="IPR013766">
    <property type="entry name" value="Thioredoxin_domain"/>
</dbReference>
<dbReference type="PROSITE" id="PS51352">
    <property type="entry name" value="THIOREDOXIN_2"/>
    <property type="match status" value="1"/>
</dbReference>
<evidence type="ECO:0000256" key="7">
    <source>
        <dbReference type="SAM" id="SignalP"/>
    </source>
</evidence>
<dbReference type="GO" id="GO:0045454">
    <property type="term" value="P:cell redox homeostasis"/>
    <property type="evidence" value="ECO:0007669"/>
    <property type="project" value="TreeGrafter"/>
</dbReference>
<dbReference type="EMBL" id="LBVU01000001">
    <property type="protein sequence ID" value="KKQ92732.1"/>
    <property type="molecule type" value="Genomic_DNA"/>
</dbReference>
<evidence type="ECO:0000313" key="10">
    <source>
        <dbReference type="Proteomes" id="UP000034774"/>
    </source>
</evidence>
<evidence type="ECO:0000256" key="1">
    <source>
        <dbReference type="ARBA" id="ARBA00008987"/>
    </source>
</evidence>
<evidence type="ECO:0000256" key="6">
    <source>
        <dbReference type="NCBIfam" id="TIGR01068"/>
    </source>
</evidence>
<name>A0A0G0LNT8_9BACT</name>
<keyword evidence="2" id="KW-0813">Transport</keyword>
<organism evidence="9 10">
    <name type="scientific">Candidatus Woesebacteria bacterium GW2011_GWB1_39_10</name>
    <dbReference type="NCBI Taxonomy" id="1618572"/>
    <lineage>
        <taxon>Bacteria</taxon>
        <taxon>Candidatus Woeseibacteriota</taxon>
    </lineage>
</organism>
<comment type="caution">
    <text evidence="9">The sequence shown here is derived from an EMBL/GenBank/DDBJ whole genome shotgun (WGS) entry which is preliminary data.</text>
</comment>